<name>A0A9W5AXX9_9HYPH</name>
<dbReference type="AlphaFoldDB" id="A0A9W5AXX9"/>
<dbReference type="Gene3D" id="2.40.10.270">
    <property type="entry name" value="Bacteriophage SPP1 head-tail adaptor protein"/>
    <property type="match status" value="1"/>
</dbReference>
<dbReference type="EMBL" id="FBVY01000002">
    <property type="protein sequence ID" value="CUW85702.1"/>
    <property type="molecule type" value="Genomic_DNA"/>
</dbReference>
<reference evidence="1 2" key="1">
    <citation type="submission" date="2016-01" db="EMBL/GenBank/DDBJ databases">
        <authorList>
            <person name="Regsiter A."/>
            <person name="william w."/>
        </authorList>
    </citation>
    <scope>NUCLEOTIDE SEQUENCE [LARGE SCALE GENOMIC DNA]</scope>
    <source>
        <strain evidence="1 2">CFBP 5494</strain>
    </source>
</reference>
<organism evidence="1 2">
    <name type="scientific">Agrobacterium genomosp. 2 str. CFBP 5494</name>
    <dbReference type="NCBI Taxonomy" id="1183436"/>
    <lineage>
        <taxon>Bacteria</taxon>
        <taxon>Pseudomonadati</taxon>
        <taxon>Pseudomonadota</taxon>
        <taxon>Alphaproteobacteria</taxon>
        <taxon>Hyphomicrobiales</taxon>
        <taxon>Rhizobiaceae</taxon>
        <taxon>Rhizobium/Agrobacterium group</taxon>
        <taxon>Agrobacterium</taxon>
        <taxon>Agrobacterium tumefaciens complex</taxon>
    </lineage>
</organism>
<evidence type="ECO:0000313" key="1">
    <source>
        <dbReference type="EMBL" id="CUW85702.1"/>
    </source>
</evidence>
<proteinExistence type="predicted"/>
<protein>
    <submittedName>
        <fullName evidence="1">Phage head-tail adaptor (Modular protein)</fullName>
    </submittedName>
</protein>
<dbReference type="InterPro" id="IPR008767">
    <property type="entry name" value="Phage_SPP1_head-tail_adaptor"/>
</dbReference>
<dbReference type="RefSeq" id="WP_080822594.1">
    <property type="nucleotide sequence ID" value="NZ_LT009718.1"/>
</dbReference>
<dbReference type="NCBIfam" id="TIGR01563">
    <property type="entry name" value="gp16_SPP1"/>
    <property type="match status" value="1"/>
</dbReference>
<dbReference type="Pfam" id="PF05521">
    <property type="entry name" value="Phage_HCP"/>
    <property type="match status" value="1"/>
</dbReference>
<sequence>MCKCGADFASSANTRIAVQSFVATDDDAGGREETWQDAFSAWAVVEPMAGREIYVNAQLQSRVDARITIRYRADLSDTTQAAKNRVKVGTRTYNITAVRNLSGDMKTEGTEFQQLFCVEGEPS</sequence>
<evidence type="ECO:0000313" key="2">
    <source>
        <dbReference type="Proteomes" id="UP000191933"/>
    </source>
</evidence>
<keyword evidence="2" id="KW-1185">Reference proteome</keyword>
<comment type="caution">
    <text evidence="1">The sequence shown here is derived from an EMBL/GenBank/DDBJ whole genome shotgun (WGS) entry which is preliminary data.</text>
</comment>
<gene>
    <name evidence="1" type="ORF">AGR2A_Cc100233</name>
</gene>
<dbReference type="InterPro" id="IPR038666">
    <property type="entry name" value="SSP1_head-tail_sf"/>
</dbReference>
<dbReference type="Proteomes" id="UP000191933">
    <property type="component" value="Unassembled WGS sequence"/>
</dbReference>
<accession>A0A9W5AXX9</accession>